<accession>A0A015LYQ3</accession>
<dbReference type="SUPFAM" id="SSF52047">
    <property type="entry name" value="RNI-like"/>
    <property type="match status" value="1"/>
</dbReference>
<gene>
    <name evidence="1" type="ORF">RirG_185870</name>
</gene>
<evidence type="ECO:0000313" key="1">
    <source>
        <dbReference type="EMBL" id="EXX59788.1"/>
    </source>
</evidence>
<proteinExistence type="predicted"/>
<dbReference type="STRING" id="1432141.A0A015LYQ3"/>
<dbReference type="OrthoDB" id="1751604at2759"/>
<comment type="caution">
    <text evidence="1">The sequence shown here is derived from an EMBL/GenBank/DDBJ whole genome shotgun (WGS) entry which is preliminary data.</text>
</comment>
<protein>
    <recommendedName>
        <fullName evidence="3">F-box domain-containing protein</fullName>
    </recommendedName>
</protein>
<reference evidence="1 2" key="1">
    <citation type="submission" date="2014-02" db="EMBL/GenBank/DDBJ databases">
        <title>Single nucleus genome sequencing reveals high similarity among nuclei of an endomycorrhizal fungus.</title>
        <authorList>
            <person name="Lin K."/>
            <person name="Geurts R."/>
            <person name="Zhang Z."/>
            <person name="Limpens E."/>
            <person name="Saunders D.G."/>
            <person name="Mu D."/>
            <person name="Pang E."/>
            <person name="Cao H."/>
            <person name="Cha H."/>
            <person name="Lin T."/>
            <person name="Zhou Q."/>
            <person name="Shang Y."/>
            <person name="Li Y."/>
            <person name="Ivanov S."/>
            <person name="Sharma T."/>
            <person name="Velzen R.V."/>
            <person name="Ruijter N.D."/>
            <person name="Aanen D.K."/>
            <person name="Win J."/>
            <person name="Kamoun S."/>
            <person name="Bisseling T."/>
            <person name="Huang S."/>
        </authorList>
    </citation>
    <scope>NUCLEOTIDE SEQUENCE [LARGE SCALE GENOMIC DNA]</scope>
    <source>
        <strain evidence="2">DAOM197198w</strain>
    </source>
</reference>
<dbReference type="AlphaFoldDB" id="A0A015LYQ3"/>
<dbReference type="HOGENOM" id="CLU_028913_2_1_1"/>
<keyword evidence="2" id="KW-1185">Reference proteome</keyword>
<dbReference type="EMBL" id="JEMT01026205">
    <property type="protein sequence ID" value="EXX59788.1"/>
    <property type="molecule type" value="Genomic_DNA"/>
</dbReference>
<evidence type="ECO:0008006" key="3">
    <source>
        <dbReference type="Google" id="ProtNLM"/>
    </source>
</evidence>
<sequence length="545" mass="65272">MACTKIFSGDFPEIISDIIQYFQYDSSTLYSCILVNRLWCRSAIPLLWENPFLLQYPKNYRYIEVYLYNLNDDYKTQLNEYGINNDLFPSNTLFNYPSFIQHLDTRRIGDSIEKWVAAVTVKEQSIVSEIVDHESLRYTKMIYKSLFRLFIENEANIHTFKFTMLVDNDLEYFKEIFELILQNQNLLRNIKNLTLCFEPITENITKFMKYLYSNCNSVLSLYFLFPSSCNSTTERHFSRMIDSQKNLKKVYFSYNCNFSLYHSLLSLKNPNCMNTLRTIIFYYINFKNIVVLNEVFEQLNCLESIHILYCFSLDSNFTQQIISMTKPFKLKSLIMDEVLIEPLQLLLQKSGEYLENFGLEHDEFIQQVSELIIKYCKNINFLQLDDLNDDINMTLHLIENINHHLNYLTIESYELSSIILQNLGQVLPPKLEYLNLILTINKRDFEIFIKNFQNTYTKKLLISNVRDETREKEEEKNILPYIKEYIMKKKRAEYFAFQECFTQSFNHDDLFSMEDEVKEFKLYNIIVQNYNDLNIVIHEFINEMY</sequence>
<evidence type="ECO:0000313" key="2">
    <source>
        <dbReference type="Proteomes" id="UP000022910"/>
    </source>
</evidence>
<organism evidence="1 2">
    <name type="scientific">Rhizophagus irregularis (strain DAOM 197198w)</name>
    <name type="common">Glomus intraradices</name>
    <dbReference type="NCBI Taxonomy" id="1432141"/>
    <lineage>
        <taxon>Eukaryota</taxon>
        <taxon>Fungi</taxon>
        <taxon>Fungi incertae sedis</taxon>
        <taxon>Mucoromycota</taxon>
        <taxon>Glomeromycotina</taxon>
        <taxon>Glomeromycetes</taxon>
        <taxon>Glomerales</taxon>
        <taxon>Glomeraceae</taxon>
        <taxon>Rhizophagus</taxon>
    </lineage>
</organism>
<dbReference type="Proteomes" id="UP000022910">
    <property type="component" value="Unassembled WGS sequence"/>
</dbReference>
<name>A0A015LYQ3_RHIIW</name>